<dbReference type="GO" id="GO:0045277">
    <property type="term" value="C:respiratory chain complex IV"/>
    <property type="evidence" value="ECO:0007669"/>
    <property type="project" value="InterPro"/>
</dbReference>
<evidence type="ECO:0000313" key="10">
    <source>
        <dbReference type="EMBL" id="KAK9528073.1"/>
    </source>
</evidence>
<keyword evidence="11" id="KW-1185">Reference proteome</keyword>
<evidence type="ECO:0000256" key="7">
    <source>
        <dbReference type="ARBA" id="ARBA00022989"/>
    </source>
</evidence>
<dbReference type="AlphaFoldDB" id="A0AAW1F086"/>
<reference evidence="10 11" key="1">
    <citation type="journal article" date="2024" name="Genome Biol. Evol.">
        <title>Chromosome-level genome assembly of the viviparous eelpout Zoarces viviparus.</title>
        <authorList>
            <person name="Fuhrmann N."/>
            <person name="Brasseur M.V."/>
            <person name="Bakowski C.E."/>
            <person name="Podsiadlowski L."/>
            <person name="Prost S."/>
            <person name="Krehenwinkel H."/>
            <person name="Mayer C."/>
        </authorList>
    </citation>
    <scope>NUCLEOTIDE SEQUENCE [LARGE SCALE GENOMIC DNA]</scope>
    <source>
        <strain evidence="10">NO-MEL_2022_Ind0_liver</strain>
    </source>
</reference>
<accession>A0AAW1F086</accession>
<evidence type="ECO:0000256" key="3">
    <source>
        <dbReference type="ARBA" id="ARBA00010117"/>
    </source>
</evidence>
<dbReference type="CDD" id="cd00930">
    <property type="entry name" value="Cyt_c_Oxidase_VIII"/>
    <property type="match status" value="1"/>
</dbReference>
<dbReference type="InterPro" id="IPR036548">
    <property type="entry name" value="Cyt_c_oxidase_su8_sf"/>
</dbReference>
<comment type="subcellular location">
    <subcellularLocation>
        <location evidence="1">Mitochondrion inner membrane</location>
        <topology evidence="1">Single-pass membrane protein</topology>
    </subcellularLocation>
</comment>
<comment type="pathway">
    <text evidence="2">Energy metabolism; oxidative phosphorylation.</text>
</comment>
<sequence>MVSVFLRMMMTLTRPKEIMKQTRKMIYSKPPRNKIGAVQSFLVMSLFAVAMLTPAAWILHHLPQYRQQSKERPRD</sequence>
<evidence type="ECO:0000256" key="5">
    <source>
        <dbReference type="ARBA" id="ARBA00022792"/>
    </source>
</evidence>
<keyword evidence="7" id="KW-1133">Transmembrane helix</keyword>
<dbReference type="InterPro" id="IPR003205">
    <property type="entry name" value="Cyt_c_oxidase_su8"/>
</dbReference>
<keyword evidence="6" id="KW-0809">Transit peptide</keyword>
<evidence type="ECO:0000256" key="9">
    <source>
        <dbReference type="ARBA" id="ARBA00023136"/>
    </source>
</evidence>
<dbReference type="SUPFAM" id="SSF81431">
    <property type="entry name" value="Mitochondrial cytochrome c oxidase subunit VIIIb (aka IX)"/>
    <property type="match status" value="1"/>
</dbReference>
<dbReference type="PANTHER" id="PTHR16717">
    <property type="entry name" value="CYTOCHROME C OXIDASE POLYPEPTIDE VIII"/>
    <property type="match status" value="1"/>
</dbReference>
<dbReference type="Pfam" id="PF02285">
    <property type="entry name" value="COX8"/>
    <property type="match status" value="1"/>
</dbReference>
<evidence type="ECO:0000256" key="8">
    <source>
        <dbReference type="ARBA" id="ARBA00023128"/>
    </source>
</evidence>
<evidence type="ECO:0000256" key="2">
    <source>
        <dbReference type="ARBA" id="ARBA00004673"/>
    </source>
</evidence>
<evidence type="ECO:0000256" key="1">
    <source>
        <dbReference type="ARBA" id="ARBA00004434"/>
    </source>
</evidence>
<evidence type="ECO:0000313" key="11">
    <source>
        <dbReference type="Proteomes" id="UP001488805"/>
    </source>
</evidence>
<evidence type="ECO:0000256" key="4">
    <source>
        <dbReference type="ARBA" id="ARBA00022692"/>
    </source>
</evidence>
<dbReference type="GO" id="GO:0005743">
    <property type="term" value="C:mitochondrial inner membrane"/>
    <property type="evidence" value="ECO:0007669"/>
    <property type="project" value="UniProtKB-SubCell"/>
</dbReference>
<dbReference type="GO" id="GO:0006123">
    <property type="term" value="P:mitochondrial electron transport, cytochrome c to oxygen"/>
    <property type="evidence" value="ECO:0007669"/>
    <property type="project" value="InterPro"/>
</dbReference>
<dbReference type="PANTHER" id="PTHR16717:SF7">
    <property type="entry name" value="CYTOCHROME C OXIDASE SUBUNIT 8A, MITOCHONDRIAL-LIKE"/>
    <property type="match status" value="1"/>
</dbReference>
<comment type="caution">
    <text evidence="10">The sequence shown here is derived from an EMBL/GenBank/DDBJ whole genome shotgun (WGS) entry which is preliminary data.</text>
</comment>
<keyword evidence="4" id="KW-0812">Transmembrane</keyword>
<evidence type="ECO:0000256" key="6">
    <source>
        <dbReference type="ARBA" id="ARBA00022946"/>
    </source>
</evidence>
<name>A0AAW1F086_ZOAVI</name>
<dbReference type="Gene3D" id="4.10.81.10">
    <property type="entry name" value="Cytochrome c oxidase, subunit 8"/>
    <property type="match status" value="1"/>
</dbReference>
<organism evidence="10 11">
    <name type="scientific">Zoarces viviparus</name>
    <name type="common">Viviparous eelpout</name>
    <name type="synonym">Blennius viviparus</name>
    <dbReference type="NCBI Taxonomy" id="48416"/>
    <lineage>
        <taxon>Eukaryota</taxon>
        <taxon>Metazoa</taxon>
        <taxon>Chordata</taxon>
        <taxon>Craniata</taxon>
        <taxon>Vertebrata</taxon>
        <taxon>Euteleostomi</taxon>
        <taxon>Actinopterygii</taxon>
        <taxon>Neopterygii</taxon>
        <taxon>Teleostei</taxon>
        <taxon>Neoteleostei</taxon>
        <taxon>Acanthomorphata</taxon>
        <taxon>Eupercaria</taxon>
        <taxon>Perciformes</taxon>
        <taxon>Cottioidei</taxon>
        <taxon>Zoarcales</taxon>
        <taxon>Zoarcidae</taxon>
        <taxon>Zoarcinae</taxon>
        <taxon>Zoarces</taxon>
    </lineage>
</organism>
<comment type="similarity">
    <text evidence="3">Belongs to the cytochrome c oxidase VIII family.</text>
</comment>
<keyword evidence="8" id="KW-0496">Mitochondrion</keyword>
<dbReference type="Proteomes" id="UP001488805">
    <property type="component" value="Unassembled WGS sequence"/>
</dbReference>
<proteinExistence type="inferred from homology"/>
<keyword evidence="5" id="KW-0999">Mitochondrion inner membrane</keyword>
<protein>
    <submittedName>
        <fullName evidence="10">Uncharacterized protein</fullName>
    </submittedName>
</protein>
<gene>
    <name evidence="10" type="ORF">VZT92_014569</name>
</gene>
<dbReference type="EMBL" id="JBCEZU010000112">
    <property type="protein sequence ID" value="KAK9528073.1"/>
    <property type="molecule type" value="Genomic_DNA"/>
</dbReference>
<keyword evidence="9" id="KW-0472">Membrane</keyword>